<evidence type="ECO:0008006" key="4">
    <source>
        <dbReference type="Google" id="ProtNLM"/>
    </source>
</evidence>
<dbReference type="RefSeq" id="WP_269336806.1">
    <property type="nucleotide sequence ID" value="NZ_JBFSSG010000001.1"/>
</dbReference>
<proteinExistence type="predicted"/>
<sequence length="440" mass="48936">MRKLFLGSLLAIAVSPVSAAEIKASGDGTYRMGEFDTINSAMAMAEQNALDNIASEIQERVLSIKKIDKNGYFSRASWLVNGAVVTKTRTNESVGQCDDGKGLCVKVSISAVLDTAQSELMIKKLYSDIQIANKIERVILEDAEREKHLLEGDTVDFAEAKERQAKRKQILSYLTGLDNEQKVGLIDLTVLEDLSSGYKVNQKGEISKGSIPLEYQGILNNIKTNVRAEVVDQVAIVHDDGTGGIRLKVKVISPELGEAMQWTAEQLGIPKGNWSRYDLRDSLGTSKSWLYRVKDNNSMNDAVTEAVIIAEDNDRVIQPDRYLIQYGLDARTHYNSNRRNTDSRLDYEKIKLVRELMKTRVCMSFSIGQYSSDAKCLAGGEGSSNTTMHSSTWDTTAPFLWFAKNGSTMNVFIELDKAALRDPNSMRKVSLKYTATLEQI</sequence>
<keyword evidence="1" id="KW-0732">Signal</keyword>
<dbReference type="EMBL" id="JBFSSG010000001">
    <property type="protein sequence ID" value="MEZ8719625.1"/>
    <property type="molecule type" value="Genomic_DNA"/>
</dbReference>
<evidence type="ECO:0000256" key="1">
    <source>
        <dbReference type="SAM" id="SignalP"/>
    </source>
</evidence>
<accession>A0ABV4MRA2</accession>
<reference evidence="2 3" key="1">
    <citation type="journal article" date="2024" name="ISME J.">
        <title>Tailless and filamentous prophages are predominant in marine Vibrio.</title>
        <authorList>
            <person name="Steensen K."/>
            <person name="Seneca J."/>
            <person name="Bartlau N."/>
            <person name="Yu X.A."/>
            <person name="Hussain F.A."/>
            <person name="Polz M.F."/>
        </authorList>
    </citation>
    <scope>NUCLEOTIDE SEQUENCE [LARGE SCALE GENOMIC DNA]</scope>
    <source>
        <strain evidence="2 3">10N.239.312.F12</strain>
    </source>
</reference>
<keyword evidence="3" id="KW-1185">Reference proteome</keyword>
<protein>
    <recommendedName>
        <fullName evidence="4">Lipoprotein</fullName>
    </recommendedName>
</protein>
<dbReference type="Proteomes" id="UP001570071">
    <property type="component" value="Unassembled WGS sequence"/>
</dbReference>
<evidence type="ECO:0000313" key="3">
    <source>
        <dbReference type="Proteomes" id="UP001570071"/>
    </source>
</evidence>
<feature type="signal peptide" evidence="1">
    <location>
        <begin position="1"/>
        <end position="19"/>
    </location>
</feature>
<feature type="chain" id="PRO_5045927632" description="Lipoprotein" evidence="1">
    <location>
        <begin position="20"/>
        <end position="440"/>
    </location>
</feature>
<organism evidence="2 3">
    <name type="scientific">Vibrio pomeroyi</name>
    <dbReference type="NCBI Taxonomy" id="198832"/>
    <lineage>
        <taxon>Bacteria</taxon>
        <taxon>Pseudomonadati</taxon>
        <taxon>Pseudomonadota</taxon>
        <taxon>Gammaproteobacteria</taxon>
        <taxon>Vibrionales</taxon>
        <taxon>Vibrionaceae</taxon>
        <taxon>Vibrio</taxon>
    </lineage>
</organism>
<comment type="caution">
    <text evidence="2">The sequence shown here is derived from an EMBL/GenBank/DDBJ whole genome shotgun (WGS) entry which is preliminary data.</text>
</comment>
<gene>
    <name evidence="2" type="ORF">AB6D66_01005</name>
</gene>
<evidence type="ECO:0000313" key="2">
    <source>
        <dbReference type="EMBL" id="MEZ8719625.1"/>
    </source>
</evidence>
<name>A0ABV4MRA2_9VIBR</name>